<dbReference type="EMBL" id="KQ090066">
    <property type="protein sequence ID" value="KMT14845.1"/>
    <property type="molecule type" value="Genomic_DNA"/>
</dbReference>
<dbReference type="PANTHER" id="PTHR11945">
    <property type="entry name" value="MADS BOX PROTEIN"/>
    <property type="match status" value="1"/>
</dbReference>
<evidence type="ECO:0000313" key="7">
    <source>
        <dbReference type="EMBL" id="KMT14845.1"/>
    </source>
</evidence>
<keyword evidence="2" id="KW-0805">Transcription regulation</keyword>
<accession>A0A0J8CM58</accession>
<dbReference type="PROSITE" id="PS50066">
    <property type="entry name" value="MADS_BOX_2"/>
    <property type="match status" value="1"/>
</dbReference>
<dbReference type="Gramene" id="KMT14845">
    <property type="protein sequence ID" value="KMT14845"/>
    <property type="gene ID" value="BVRB_3g065680"/>
</dbReference>
<protein>
    <recommendedName>
        <fullName evidence="6">MADS-box domain-containing protein</fullName>
    </recommendedName>
</protein>
<evidence type="ECO:0000256" key="2">
    <source>
        <dbReference type="ARBA" id="ARBA00023015"/>
    </source>
</evidence>
<dbReference type="InterPro" id="IPR036879">
    <property type="entry name" value="TF_MADSbox_sf"/>
</dbReference>
<dbReference type="Gene3D" id="3.40.1810.10">
    <property type="entry name" value="Transcription factor, MADS-box"/>
    <property type="match status" value="1"/>
</dbReference>
<dbReference type="OrthoDB" id="601557at2759"/>
<dbReference type="InterPro" id="IPR033897">
    <property type="entry name" value="SRF-like_MADS-box"/>
</dbReference>
<keyword evidence="5" id="KW-0539">Nucleus</keyword>
<reference evidence="7 8" key="1">
    <citation type="journal article" date="2014" name="Nature">
        <title>The genome of the recently domesticated crop plant sugar beet (Beta vulgaris).</title>
        <authorList>
            <person name="Dohm J.C."/>
            <person name="Minoche A.E."/>
            <person name="Holtgrawe D."/>
            <person name="Capella-Gutierrez S."/>
            <person name="Zakrzewski F."/>
            <person name="Tafer H."/>
            <person name="Rupp O."/>
            <person name="Sorensen T.R."/>
            <person name="Stracke R."/>
            <person name="Reinhardt R."/>
            <person name="Goesmann A."/>
            <person name="Kraft T."/>
            <person name="Schulz B."/>
            <person name="Stadler P.F."/>
            <person name="Schmidt T."/>
            <person name="Gabaldon T."/>
            <person name="Lehrach H."/>
            <person name="Weisshaar B."/>
            <person name="Himmelbauer H."/>
        </authorList>
    </citation>
    <scope>NUCLEOTIDE SEQUENCE [LARGE SCALE GENOMIC DNA]</scope>
    <source>
        <tissue evidence="7">Taproot</tissue>
    </source>
</reference>
<dbReference type="GO" id="GO:0000981">
    <property type="term" value="F:DNA-binding transcription factor activity, RNA polymerase II-specific"/>
    <property type="evidence" value="ECO:0007669"/>
    <property type="project" value="InterPro"/>
</dbReference>
<dbReference type="GO" id="GO:0046983">
    <property type="term" value="F:protein dimerization activity"/>
    <property type="evidence" value="ECO:0007669"/>
    <property type="project" value="InterPro"/>
</dbReference>
<dbReference type="CDD" id="cd00266">
    <property type="entry name" value="MADS_SRF_like"/>
    <property type="match status" value="1"/>
</dbReference>
<comment type="subcellular location">
    <subcellularLocation>
        <location evidence="1">Nucleus</location>
    </subcellularLocation>
</comment>
<dbReference type="eggNOG" id="KOG0014">
    <property type="taxonomic scope" value="Eukaryota"/>
</dbReference>
<dbReference type="OMA" id="FVPNMAQ"/>
<dbReference type="InterPro" id="IPR002100">
    <property type="entry name" value="TF_MADSbox"/>
</dbReference>
<evidence type="ECO:0000313" key="8">
    <source>
        <dbReference type="Proteomes" id="UP000035740"/>
    </source>
</evidence>
<organism evidence="7 8">
    <name type="scientific">Beta vulgaris subsp. vulgaris</name>
    <name type="common">Beet</name>
    <dbReference type="NCBI Taxonomy" id="3555"/>
    <lineage>
        <taxon>Eukaryota</taxon>
        <taxon>Viridiplantae</taxon>
        <taxon>Streptophyta</taxon>
        <taxon>Embryophyta</taxon>
        <taxon>Tracheophyta</taxon>
        <taxon>Spermatophyta</taxon>
        <taxon>Magnoliopsida</taxon>
        <taxon>eudicotyledons</taxon>
        <taxon>Gunneridae</taxon>
        <taxon>Pentapetalae</taxon>
        <taxon>Caryophyllales</taxon>
        <taxon>Chenopodiaceae</taxon>
        <taxon>Betoideae</taxon>
        <taxon>Beta</taxon>
    </lineage>
</organism>
<evidence type="ECO:0000256" key="4">
    <source>
        <dbReference type="ARBA" id="ARBA00023163"/>
    </source>
</evidence>
<dbReference type="AlphaFoldDB" id="A0A0J8CM58"/>
<dbReference type="GO" id="GO:0005634">
    <property type="term" value="C:nucleus"/>
    <property type="evidence" value="ECO:0007669"/>
    <property type="project" value="UniProtKB-SubCell"/>
</dbReference>
<dbReference type="GO" id="GO:0045944">
    <property type="term" value="P:positive regulation of transcription by RNA polymerase II"/>
    <property type="evidence" value="ECO:0007669"/>
    <property type="project" value="InterPro"/>
</dbReference>
<evidence type="ECO:0000256" key="3">
    <source>
        <dbReference type="ARBA" id="ARBA00023125"/>
    </source>
</evidence>
<keyword evidence="3" id="KW-0238">DNA-binding</keyword>
<dbReference type="Pfam" id="PF00319">
    <property type="entry name" value="SRF-TF"/>
    <property type="match status" value="1"/>
</dbReference>
<proteinExistence type="predicted"/>
<dbReference type="GO" id="GO:0000978">
    <property type="term" value="F:RNA polymerase II cis-regulatory region sequence-specific DNA binding"/>
    <property type="evidence" value="ECO:0007669"/>
    <property type="project" value="TreeGrafter"/>
</dbReference>
<dbReference type="SUPFAM" id="SSF55455">
    <property type="entry name" value="SRF-like"/>
    <property type="match status" value="1"/>
</dbReference>
<dbReference type="PRINTS" id="PR00404">
    <property type="entry name" value="MADSDOMAIN"/>
</dbReference>
<keyword evidence="8" id="KW-1185">Reference proteome</keyword>
<dbReference type="SMART" id="SM00432">
    <property type="entry name" value="MADS"/>
    <property type="match status" value="1"/>
</dbReference>
<dbReference type="PANTHER" id="PTHR11945:SF176">
    <property type="entry name" value="MADS-BOX TRANSCRIPTION FACTOR FAMILY PROTEIN"/>
    <property type="match status" value="1"/>
</dbReference>
<dbReference type="Proteomes" id="UP000035740">
    <property type="component" value="Chromosome 3"/>
</dbReference>
<gene>
    <name evidence="7" type="ORF">BVRB_3g065680</name>
</gene>
<evidence type="ECO:0000259" key="6">
    <source>
        <dbReference type="PROSITE" id="PS50066"/>
    </source>
</evidence>
<feature type="domain" description="MADS-box" evidence="6">
    <location>
        <begin position="1"/>
        <end position="48"/>
    </location>
</feature>
<keyword evidence="4" id="KW-0804">Transcription</keyword>
<name>A0A0J8CM58_BETVV</name>
<evidence type="ECO:0000256" key="1">
    <source>
        <dbReference type="ARBA" id="ARBA00004123"/>
    </source>
</evidence>
<evidence type="ECO:0000256" key="5">
    <source>
        <dbReference type="ARBA" id="ARBA00023242"/>
    </source>
</evidence>
<sequence>MGRAKTRMEFIIKEKARNTTFEKRKKGLIKKGYELSILCNVPVCIIIYPYEQGKQSLEAQVYAFKGEFSTSKNHDHPKIAREIIDRYLRVPKEDRYKGALNLYDMFDEWKRRADQDLCKLRHKNALATYPSWDPKFDGFNLDQLMELLAHLDQKIQFVSQRIDMIKATNHNHNQNGGLVPYFEPAPISNLMISSENNVDYTNVEVLNQFPMFNYPINNNNHHYHQEYCHQVVPFNPTALPEQVGGSRMDDHGGSTSNNNMMMYNMNMMGEVGPMYYDQGSGFVENVEGSSSYGAGLSMPMPLQLPMLPNVSLPRKMQYHQMFY</sequence>